<dbReference type="Proteomes" id="UP000051952">
    <property type="component" value="Unassembled WGS sequence"/>
</dbReference>
<organism evidence="1 2">
    <name type="scientific">Bodo saltans</name>
    <name type="common">Flagellated protozoan</name>
    <dbReference type="NCBI Taxonomy" id="75058"/>
    <lineage>
        <taxon>Eukaryota</taxon>
        <taxon>Discoba</taxon>
        <taxon>Euglenozoa</taxon>
        <taxon>Kinetoplastea</taxon>
        <taxon>Metakinetoplastina</taxon>
        <taxon>Eubodonida</taxon>
        <taxon>Bodonidae</taxon>
        <taxon>Bodo</taxon>
    </lineage>
</organism>
<dbReference type="EMBL" id="CYKH01001846">
    <property type="protein sequence ID" value="CUG90552.1"/>
    <property type="molecule type" value="Genomic_DNA"/>
</dbReference>
<evidence type="ECO:0000313" key="1">
    <source>
        <dbReference type="EMBL" id="CUG90552.1"/>
    </source>
</evidence>
<sequence>MATFIGWRIRWRCRSSQHVVVSLNAPAGAFAAADVVTLVPCGVKSVYNSGFTSNTQFVVKNCSATITGTVLVIYASTIDAGTNLSTIVEHSLQT</sequence>
<protein>
    <submittedName>
        <fullName evidence="1">Uncharacterized protein</fullName>
    </submittedName>
</protein>
<dbReference type="AlphaFoldDB" id="A0A0S4JKU1"/>
<proteinExistence type="predicted"/>
<keyword evidence="2" id="KW-1185">Reference proteome</keyword>
<dbReference type="VEuPathDB" id="TriTrypDB:BSAL_27480"/>
<gene>
    <name evidence="1" type="ORF">BSAL_27480</name>
</gene>
<accession>A0A0S4JKU1</accession>
<name>A0A0S4JKU1_BODSA</name>
<evidence type="ECO:0000313" key="2">
    <source>
        <dbReference type="Proteomes" id="UP000051952"/>
    </source>
</evidence>
<reference evidence="2" key="1">
    <citation type="submission" date="2015-09" db="EMBL/GenBank/DDBJ databases">
        <authorList>
            <consortium name="Pathogen Informatics"/>
        </authorList>
    </citation>
    <scope>NUCLEOTIDE SEQUENCE [LARGE SCALE GENOMIC DNA]</scope>
    <source>
        <strain evidence="2">Lake Konstanz</strain>
    </source>
</reference>